<name>A0A5D3AUH2_9TREE</name>
<feature type="transmembrane region" description="Helical" evidence="1">
    <location>
        <begin position="120"/>
        <end position="139"/>
    </location>
</feature>
<comment type="caution">
    <text evidence="2">The sequence shown here is derived from an EMBL/GenBank/DDBJ whole genome shotgun (WGS) entry which is preliminary data.</text>
</comment>
<dbReference type="EMBL" id="NIDF01000089">
    <property type="protein sequence ID" value="TYJ53436.1"/>
    <property type="molecule type" value="Genomic_DNA"/>
</dbReference>
<keyword evidence="3" id="KW-1185">Reference proteome</keyword>
<organism evidence="2 3">
    <name type="scientific">Cryptococcus floricola</name>
    <dbReference type="NCBI Taxonomy" id="2591691"/>
    <lineage>
        <taxon>Eukaryota</taxon>
        <taxon>Fungi</taxon>
        <taxon>Dikarya</taxon>
        <taxon>Basidiomycota</taxon>
        <taxon>Agaricomycotina</taxon>
        <taxon>Tremellomycetes</taxon>
        <taxon>Tremellales</taxon>
        <taxon>Cryptococcaceae</taxon>
        <taxon>Cryptococcus</taxon>
    </lineage>
</organism>
<keyword evidence="1" id="KW-0472">Membrane</keyword>
<reference evidence="2 3" key="1">
    <citation type="submission" date="2017-05" db="EMBL/GenBank/DDBJ databases">
        <title>The Genome Sequence of Tsuchiyaea wingfieldii DSM 27421.</title>
        <authorList>
            <person name="Cuomo C."/>
            <person name="Passer A."/>
            <person name="Billmyre B."/>
            <person name="Heitman J."/>
        </authorList>
    </citation>
    <scope>NUCLEOTIDE SEQUENCE [LARGE SCALE GENOMIC DNA]</scope>
    <source>
        <strain evidence="2 3">DSM 27421</strain>
    </source>
</reference>
<evidence type="ECO:0000313" key="2">
    <source>
        <dbReference type="EMBL" id="TYJ53436.1"/>
    </source>
</evidence>
<protein>
    <submittedName>
        <fullName evidence="2">Uncharacterized protein</fullName>
    </submittedName>
</protein>
<evidence type="ECO:0000256" key="1">
    <source>
        <dbReference type="SAM" id="Phobius"/>
    </source>
</evidence>
<dbReference type="Proteomes" id="UP000322245">
    <property type="component" value="Unassembled WGS sequence"/>
</dbReference>
<proteinExistence type="predicted"/>
<feature type="transmembrane region" description="Helical" evidence="1">
    <location>
        <begin position="12"/>
        <end position="35"/>
    </location>
</feature>
<sequence length="235" mass="25689">MGRTVGLPYHLGYPLLSCTLLAIAAFASADSVWYVSVATEDTVVRPFTPTPTPTPSYIVRTMSDPSCTKKVRFASQNYCGYNVSNLEITGKLGCIFRGFQWQIPTGYFGFTVPNDVNMNLGRVVVCNVVAFSLVLISGAHHAYTIRYSYRASPAPNKDKLYSLAMLHFISVTVCFAFTWIAFIAQAAVIGHSVSQSNSLIDEGGVAVYWGQSAFLVLAAAVVHTGWGYEAVRWRS</sequence>
<feature type="transmembrane region" description="Helical" evidence="1">
    <location>
        <begin position="160"/>
        <end position="188"/>
    </location>
</feature>
<keyword evidence="1" id="KW-0812">Transmembrane</keyword>
<evidence type="ECO:0000313" key="3">
    <source>
        <dbReference type="Proteomes" id="UP000322245"/>
    </source>
</evidence>
<feature type="transmembrane region" description="Helical" evidence="1">
    <location>
        <begin position="208"/>
        <end position="228"/>
    </location>
</feature>
<accession>A0A5D3AUH2</accession>
<keyword evidence="1" id="KW-1133">Transmembrane helix</keyword>
<gene>
    <name evidence="2" type="ORF">B9479_005933</name>
</gene>
<dbReference type="AlphaFoldDB" id="A0A5D3AUH2"/>